<dbReference type="GO" id="GO:0003700">
    <property type="term" value="F:DNA-binding transcription factor activity"/>
    <property type="evidence" value="ECO:0007669"/>
    <property type="project" value="TreeGrafter"/>
</dbReference>
<comment type="caution">
    <text evidence="7">The sequence shown here is derived from an EMBL/GenBank/DDBJ whole genome shotgun (WGS) entry which is preliminary data.</text>
</comment>
<sequence length="228" mass="25321">MSSDATPDQSVPDEVHDELMQATYRALCAHGYADLTMQRIADEAGKSKSLLHYHYGTKRELLVSFLAYLLDRFEEKVEATEGDAPPERLRFLLDKMAPDEDDDGDYDRFGLALMELRTQAPHDEAYREQIAQNEAAIRERFADIVRDGIEQGVFREVDADQTASLLFAALDGARLQRVIVSGSDADDVTRSAHDAPHDVRAALETFVVSNLLVDDGEGETSVATEGDE</sequence>
<dbReference type="RefSeq" id="WP_151162481.1">
    <property type="nucleotide sequence ID" value="NZ_WKJO01000001.1"/>
</dbReference>
<dbReference type="InterPro" id="IPR001647">
    <property type="entry name" value="HTH_TetR"/>
</dbReference>
<dbReference type="EMBL" id="WKJO01000001">
    <property type="protein sequence ID" value="MRX21922.1"/>
    <property type="molecule type" value="Genomic_DNA"/>
</dbReference>
<name>A0A6A8GHG0_9EURY</name>
<dbReference type="PANTHER" id="PTHR30055:SF234">
    <property type="entry name" value="HTH-TYPE TRANSCRIPTIONAL REGULATOR BETI"/>
    <property type="match status" value="1"/>
</dbReference>
<evidence type="ECO:0000256" key="4">
    <source>
        <dbReference type="ARBA" id="ARBA00023163"/>
    </source>
</evidence>
<dbReference type="InterPro" id="IPR050109">
    <property type="entry name" value="HTH-type_TetR-like_transc_reg"/>
</dbReference>
<dbReference type="AlphaFoldDB" id="A0A6A8GHG0"/>
<evidence type="ECO:0000256" key="5">
    <source>
        <dbReference type="PROSITE-ProRule" id="PRU00335"/>
    </source>
</evidence>
<dbReference type="GO" id="GO:0000976">
    <property type="term" value="F:transcription cis-regulatory region binding"/>
    <property type="evidence" value="ECO:0007669"/>
    <property type="project" value="TreeGrafter"/>
</dbReference>
<accession>A0A6A8GHG0</accession>
<gene>
    <name evidence="7" type="ORF">GJR96_08125</name>
</gene>
<evidence type="ECO:0000256" key="2">
    <source>
        <dbReference type="ARBA" id="ARBA00023015"/>
    </source>
</evidence>
<keyword evidence="4" id="KW-0804">Transcription</keyword>
<keyword evidence="3 5" id="KW-0238">DNA-binding</keyword>
<organism evidence="7 8">
    <name type="scientific">Haloferax litoreum</name>
    <dbReference type="NCBI Taxonomy" id="2666140"/>
    <lineage>
        <taxon>Archaea</taxon>
        <taxon>Methanobacteriati</taxon>
        <taxon>Methanobacteriota</taxon>
        <taxon>Stenosarchaea group</taxon>
        <taxon>Halobacteria</taxon>
        <taxon>Halobacteriales</taxon>
        <taxon>Haloferacaceae</taxon>
        <taxon>Haloferax</taxon>
    </lineage>
</organism>
<dbReference type="SUPFAM" id="SSF48498">
    <property type="entry name" value="Tetracyclin repressor-like, C-terminal domain"/>
    <property type="match status" value="1"/>
</dbReference>
<evidence type="ECO:0000313" key="7">
    <source>
        <dbReference type="EMBL" id="MRX21922.1"/>
    </source>
</evidence>
<dbReference type="SUPFAM" id="SSF46689">
    <property type="entry name" value="Homeodomain-like"/>
    <property type="match status" value="1"/>
</dbReference>
<dbReference type="Gene3D" id="1.10.357.10">
    <property type="entry name" value="Tetracycline Repressor, domain 2"/>
    <property type="match status" value="1"/>
</dbReference>
<evidence type="ECO:0000313" key="8">
    <source>
        <dbReference type="Proteomes" id="UP000439022"/>
    </source>
</evidence>
<dbReference type="PANTHER" id="PTHR30055">
    <property type="entry name" value="HTH-TYPE TRANSCRIPTIONAL REGULATOR RUTR"/>
    <property type="match status" value="1"/>
</dbReference>
<keyword evidence="1" id="KW-0678">Repressor</keyword>
<keyword evidence="2" id="KW-0805">Transcription regulation</keyword>
<dbReference type="PRINTS" id="PR00455">
    <property type="entry name" value="HTHTETR"/>
</dbReference>
<dbReference type="InterPro" id="IPR036271">
    <property type="entry name" value="Tet_transcr_reg_TetR-rel_C_sf"/>
</dbReference>
<feature type="domain" description="HTH tetR-type" evidence="6">
    <location>
        <begin position="13"/>
        <end position="73"/>
    </location>
</feature>
<dbReference type="Pfam" id="PF00440">
    <property type="entry name" value="TetR_N"/>
    <property type="match status" value="1"/>
</dbReference>
<protein>
    <submittedName>
        <fullName evidence="7">TetR family transcriptional regulator</fullName>
    </submittedName>
</protein>
<dbReference type="InterPro" id="IPR009057">
    <property type="entry name" value="Homeodomain-like_sf"/>
</dbReference>
<reference evidence="7 8" key="1">
    <citation type="submission" date="2019-11" db="EMBL/GenBank/DDBJ databases">
        <title>Whole genome sequence of Haloferax sp. MBLA0076.</title>
        <authorList>
            <person name="Seo M.-J."/>
            <person name="Cho E.-S."/>
        </authorList>
    </citation>
    <scope>NUCLEOTIDE SEQUENCE [LARGE SCALE GENOMIC DNA]</scope>
    <source>
        <strain evidence="7 8">MBLA0076</strain>
    </source>
</reference>
<proteinExistence type="predicted"/>
<dbReference type="Proteomes" id="UP000439022">
    <property type="component" value="Unassembled WGS sequence"/>
</dbReference>
<evidence type="ECO:0000259" key="6">
    <source>
        <dbReference type="PROSITE" id="PS50977"/>
    </source>
</evidence>
<feature type="DNA-binding region" description="H-T-H motif" evidence="5">
    <location>
        <begin position="36"/>
        <end position="55"/>
    </location>
</feature>
<dbReference type="InterPro" id="IPR039538">
    <property type="entry name" value="BetI_C"/>
</dbReference>
<dbReference type="Pfam" id="PF13977">
    <property type="entry name" value="TetR_C_6"/>
    <property type="match status" value="1"/>
</dbReference>
<evidence type="ECO:0000256" key="1">
    <source>
        <dbReference type="ARBA" id="ARBA00022491"/>
    </source>
</evidence>
<dbReference type="PROSITE" id="PS50977">
    <property type="entry name" value="HTH_TETR_2"/>
    <property type="match status" value="1"/>
</dbReference>
<evidence type="ECO:0000256" key="3">
    <source>
        <dbReference type="ARBA" id="ARBA00023125"/>
    </source>
</evidence>
<keyword evidence="8" id="KW-1185">Reference proteome</keyword>